<sequence length="119" mass="13981">MLQYQINTKNVYLKNNSITCPLNNLSQSLLIEIAYQYLPPSGLPIQIPRVIHKVDWYSSSLNSEKSLPNDITLNEYEQAFSYIRWYQLEESIITYNVSPYTLSREVQDFIDDDKSDTDY</sequence>
<evidence type="ECO:0000313" key="1">
    <source>
        <dbReference type="Proteomes" id="UP000694925"/>
    </source>
</evidence>
<name>A0AAJ7S2Z3_9HYME</name>
<dbReference type="AlphaFoldDB" id="A0AAJ7S2Z3"/>
<reference evidence="2" key="1">
    <citation type="submission" date="2025-08" db="UniProtKB">
        <authorList>
            <consortium name="RefSeq"/>
        </authorList>
    </citation>
    <scope>IDENTIFICATION</scope>
    <source>
        <tissue evidence="2">Whole body</tissue>
    </source>
</reference>
<gene>
    <name evidence="2" type="primary">LOC113464501</name>
</gene>
<protein>
    <submittedName>
        <fullName evidence="2">Uncharacterized protein LOC113464501</fullName>
    </submittedName>
</protein>
<dbReference type="GeneID" id="113464501"/>
<dbReference type="RefSeq" id="XP_026670424.1">
    <property type="nucleotide sequence ID" value="XM_026814623.1"/>
</dbReference>
<dbReference type="KEGG" id="ccal:113464501"/>
<organism evidence="1 2">
    <name type="scientific">Ceratina calcarata</name>
    <dbReference type="NCBI Taxonomy" id="156304"/>
    <lineage>
        <taxon>Eukaryota</taxon>
        <taxon>Metazoa</taxon>
        <taxon>Ecdysozoa</taxon>
        <taxon>Arthropoda</taxon>
        <taxon>Hexapoda</taxon>
        <taxon>Insecta</taxon>
        <taxon>Pterygota</taxon>
        <taxon>Neoptera</taxon>
        <taxon>Endopterygota</taxon>
        <taxon>Hymenoptera</taxon>
        <taxon>Apocrita</taxon>
        <taxon>Aculeata</taxon>
        <taxon>Apoidea</taxon>
        <taxon>Anthophila</taxon>
        <taxon>Apidae</taxon>
        <taxon>Ceratina</taxon>
        <taxon>Zadontomerus</taxon>
    </lineage>
</organism>
<proteinExistence type="predicted"/>
<dbReference type="Proteomes" id="UP000694925">
    <property type="component" value="Unplaced"/>
</dbReference>
<keyword evidence="1" id="KW-1185">Reference proteome</keyword>
<accession>A0AAJ7S2Z3</accession>
<evidence type="ECO:0000313" key="2">
    <source>
        <dbReference type="RefSeq" id="XP_026670424.1"/>
    </source>
</evidence>